<dbReference type="GO" id="GO:0009236">
    <property type="term" value="P:cobalamin biosynthetic process"/>
    <property type="evidence" value="ECO:0007669"/>
    <property type="project" value="UniProtKB-UniRule"/>
</dbReference>
<evidence type="ECO:0000256" key="4">
    <source>
        <dbReference type="HAMAP-Rule" id="MF_00028"/>
    </source>
</evidence>
<dbReference type="Gene3D" id="3.40.50.300">
    <property type="entry name" value="P-loop containing nucleotide triphosphate hydrolases"/>
    <property type="match status" value="1"/>
</dbReference>
<dbReference type="InterPro" id="IPR029062">
    <property type="entry name" value="Class_I_gatase-like"/>
</dbReference>
<accession>I5AQX2</accession>
<dbReference type="OrthoDB" id="9808302at2"/>
<sequence>MAKAIMIQGTMSNAGKSLLAAGLCRIFRQDGYRVAPFKAQNMALNSYITKDGLEMGRAQVMQAECAGLAPDVRMNPILLKPTSDVGSQVIVNGEVIATMSARDYFKYKPELIPAVRSAYNSLAQENDIIVIEGAGSPAEINLKNDDCFVNMGMAKIASSPVLLVGDIDRGGVFAQLYGTTALLDDDERTMVKGLIINKFRGDKTILDPGVEMLEARCHIPVIGVTPYMQLDIEDEDSLSERFERKSAAALLDIAVIRLPRISNFTDFNPFQSIEGLSLRYVTNVRELKNPDMIILPGTKNTMGDLLWLRQNGLEAAILKAAAAGTPIIGICGGFQMLGTGLSDPFHTEEGGTARGLGLLPVKTTFSTAKTRTQTKGRIQKVGGILHSLSGLSFEGYEIHMGQSMPEPSGRSTGKPSFSAPLTEINRIGNETVFDGAQCGNVYGTYIHGIFDSDEITAAIIADLGAAKGIDTSGMKTTDYQTFKESQFDLLAEGLRESLDMKKVYEILEKGI</sequence>
<evidence type="ECO:0000259" key="5">
    <source>
        <dbReference type="Pfam" id="PF01656"/>
    </source>
</evidence>
<evidence type="ECO:0000256" key="1">
    <source>
        <dbReference type="ARBA" id="ARBA00004953"/>
    </source>
</evidence>
<dbReference type="SUPFAM" id="SSF52317">
    <property type="entry name" value="Class I glutamine amidotransferase-like"/>
    <property type="match status" value="1"/>
</dbReference>
<feature type="domain" description="CobQ/CobB/MinD/ParA nucleotide binding" evidence="5">
    <location>
        <begin position="5"/>
        <end position="230"/>
    </location>
</feature>
<organism evidence="7 8">
    <name type="scientific">Eubacterium cellulosolvens (strain ATCC 43171 / JCM 9499 / 6)</name>
    <name type="common">Cillobacterium cellulosolvens</name>
    <dbReference type="NCBI Taxonomy" id="633697"/>
    <lineage>
        <taxon>Bacteria</taxon>
        <taxon>Bacillati</taxon>
        <taxon>Bacillota</taxon>
        <taxon>Clostridia</taxon>
        <taxon>Eubacteriales</taxon>
        <taxon>Eubacteriaceae</taxon>
        <taxon>Eubacterium</taxon>
    </lineage>
</organism>
<dbReference type="InterPro" id="IPR004459">
    <property type="entry name" value="CobQ_synth"/>
</dbReference>
<reference evidence="7 8" key="1">
    <citation type="submission" date="2010-08" db="EMBL/GenBank/DDBJ databases">
        <authorList>
            <consortium name="US DOE Joint Genome Institute (JGI-PGF)"/>
            <person name="Lucas S."/>
            <person name="Copeland A."/>
            <person name="Lapidus A."/>
            <person name="Cheng J.-F."/>
            <person name="Bruce D."/>
            <person name="Goodwin L."/>
            <person name="Pitluck S."/>
            <person name="Land M.L."/>
            <person name="Hauser L."/>
            <person name="Chang Y.-J."/>
            <person name="Anderson I.J."/>
            <person name="Johnson E."/>
            <person name="Mulhopadhyay B."/>
            <person name="Kyrpides N."/>
            <person name="Woyke T.J."/>
        </authorList>
    </citation>
    <scope>NUCLEOTIDE SEQUENCE [LARGE SCALE GENOMIC DNA]</scope>
    <source>
        <strain evidence="7 8">6</strain>
    </source>
</reference>
<dbReference type="NCBIfam" id="TIGR00313">
    <property type="entry name" value="cobQ"/>
    <property type="match status" value="1"/>
</dbReference>
<protein>
    <recommendedName>
        <fullName evidence="4">Cobyric acid synthase</fullName>
    </recommendedName>
</protein>
<dbReference type="PANTHER" id="PTHR21343">
    <property type="entry name" value="DETHIOBIOTIN SYNTHETASE"/>
    <property type="match status" value="1"/>
</dbReference>
<comment type="similarity">
    <text evidence="4">Belongs to the CobB/CobQ family. CobQ subfamily.</text>
</comment>
<comment type="pathway">
    <text evidence="1 4">Cofactor biosynthesis; adenosylcobalamin biosynthesis.</text>
</comment>
<evidence type="ECO:0000256" key="2">
    <source>
        <dbReference type="ARBA" id="ARBA00022573"/>
    </source>
</evidence>
<dbReference type="InterPro" id="IPR027417">
    <property type="entry name" value="P-loop_NTPase"/>
</dbReference>
<feature type="active site" evidence="4">
    <location>
        <position position="447"/>
    </location>
</feature>
<dbReference type="eggNOG" id="COG1492">
    <property type="taxonomic scope" value="Bacteria"/>
</dbReference>
<dbReference type="Pfam" id="PF01656">
    <property type="entry name" value="CbiA"/>
    <property type="match status" value="1"/>
</dbReference>
<dbReference type="PROSITE" id="PS51274">
    <property type="entry name" value="GATASE_COBBQ"/>
    <property type="match status" value="1"/>
</dbReference>
<dbReference type="NCBIfam" id="NF001989">
    <property type="entry name" value="PRK00784.1"/>
    <property type="match status" value="1"/>
</dbReference>
<gene>
    <name evidence="4" type="primary">cobQ</name>
    <name evidence="7" type="ORF">EubceDRAFT1_0335</name>
</gene>
<dbReference type="GO" id="GO:0003824">
    <property type="term" value="F:catalytic activity"/>
    <property type="evidence" value="ECO:0007669"/>
    <property type="project" value="InterPro"/>
</dbReference>
<dbReference type="GO" id="GO:0015420">
    <property type="term" value="F:ABC-type vitamin B12 transporter activity"/>
    <property type="evidence" value="ECO:0007669"/>
    <property type="project" value="UniProtKB-UniRule"/>
</dbReference>
<dbReference type="Pfam" id="PF07685">
    <property type="entry name" value="GATase_3"/>
    <property type="match status" value="1"/>
</dbReference>
<dbReference type="InterPro" id="IPR047045">
    <property type="entry name" value="CobQ_N"/>
</dbReference>
<dbReference type="Gene3D" id="3.40.50.880">
    <property type="match status" value="1"/>
</dbReference>
<name>I5AQX2_EUBC6</name>
<dbReference type="PANTHER" id="PTHR21343:SF1">
    <property type="entry name" value="COBYRIC ACID SYNTHASE"/>
    <property type="match status" value="1"/>
</dbReference>
<dbReference type="InterPro" id="IPR002586">
    <property type="entry name" value="CobQ/CobB/MinD/ParA_Nub-bd_dom"/>
</dbReference>
<dbReference type="UniPathway" id="UPA00148"/>
<dbReference type="HAMAP" id="MF_00028">
    <property type="entry name" value="CobQ"/>
    <property type="match status" value="1"/>
</dbReference>
<keyword evidence="3 4" id="KW-0315">Glutamine amidotransferase</keyword>
<dbReference type="HOGENOM" id="CLU_019250_2_2_9"/>
<evidence type="ECO:0000313" key="7">
    <source>
        <dbReference type="EMBL" id="EIM56195.1"/>
    </source>
</evidence>
<evidence type="ECO:0000259" key="6">
    <source>
        <dbReference type="Pfam" id="PF07685"/>
    </source>
</evidence>
<dbReference type="SUPFAM" id="SSF52540">
    <property type="entry name" value="P-loop containing nucleoside triphosphate hydrolases"/>
    <property type="match status" value="1"/>
</dbReference>
<dbReference type="CDD" id="cd05389">
    <property type="entry name" value="CobQ_N"/>
    <property type="match status" value="1"/>
</dbReference>
<evidence type="ECO:0000256" key="3">
    <source>
        <dbReference type="ARBA" id="ARBA00022962"/>
    </source>
</evidence>
<keyword evidence="8" id="KW-1185">Reference proteome</keyword>
<dbReference type="AlphaFoldDB" id="I5AQX2"/>
<dbReference type="InterPro" id="IPR033949">
    <property type="entry name" value="CobQ_GATase1"/>
</dbReference>
<reference evidence="7 8" key="2">
    <citation type="submission" date="2012-02" db="EMBL/GenBank/DDBJ databases">
        <title>Improved High-Quality Draft sequence of Eubacterium cellulosolvens 6.</title>
        <authorList>
            <consortium name="US DOE Joint Genome Institute"/>
            <person name="Lucas S."/>
            <person name="Han J."/>
            <person name="Lapidus A."/>
            <person name="Cheng J.-F."/>
            <person name="Goodwin L."/>
            <person name="Pitluck S."/>
            <person name="Peters L."/>
            <person name="Mikhailova N."/>
            <person name="Gu W."/>
            <person name="Detter J.C."/>
            <person name="Han C."/>
            <person name="Tapia R."/>
            <person name="Land M."/>
            <person name="Hauser L."/>
            <person name="Kyrpides N."/>
            <person name="Ivanova N."/>
            <person name="Pagani I."/>
            <person name="Johnson E."/>
            <person name="Mukhopadhyay B."/>
            <person name="Anderson I."/>
            <person name="Woyke T."/>
        </authorList>
    </citation>
    <scope>NUCLEOTIDE SEQUENCE [LARGE SCALE GENOMIC DNA]</scope>
    <source>
        <strain evidence="7 8">6</strain>
    </source>
</reference>
<dbReference type="Proteomes" id="UP000005753">
    <property type="component" value="Chromosome"/>
</dbReference>
<feature type="active site" description="Nucleophile" evidence="4">
    <location>
        <position position="331"/>
    </location>
</feature>
<proteinExistence type="inferred from homology"/>
<comment type="function">
    <text evidence="4">Catalyzes amidations at positions B, D, E, and G on adenosylcobyrinic A,C-diamide. NH(2) groups are provided by glutamine, and one molecule of ATP is hydrogenolyzed for each amidation.</text>
</comment>
<dbReference type="CDD" id="cd01750">
    <property type="entry name" value="GATase1_CobQ"/>
    <property type="match status" value="1"/>
</dbReference>
<dbReference type="EMBL" id="CM001487">
    <property type="protein sequence ID" value="EIM56195.1"/>
    <property type="molecule type" value="Genomic_DNA"/>
</dbReference>
<dbReference type="STRING" id="633697.EubceDRAFT1_0335"/>
<evidence type="ECO:0000313" key="8">
    <source>
        <dbReference type="Proteomes" id="UP000005753"/>
    </source>
</evidence>
<feature type="domain" description="CobB/CobQ-like glutamine amidotransferase" evidence="6">
    <location>
        <begin position="252"/>
        <end position="454"/>
    </location>
</feature>
<keyword evidence="2 4" id="KW-0169">Cobalamin biosynthesis</keyword>
<dbReference type="InterPro" id="IPR011698">
    <property type="entry name" value="GATase_3"/>
</dbReference>